<organism evidence="1 2">
    <name type="scientific">Thanatephorus cucumeris (strain AG1-IB / isolate 7/3/14)</name>
    <name type="common">Lettuce bottom rot fungus</name>
    <name type="synonym">Rhizoctonia solani</name>
    <dbReference type="NCBI Taxonomy" id="1108050"/>
    <lineage>
        <taxon>Eukaryota</taxon>
        <taxon>Fungi</taxon>
        <taxon>Dikarya</taxon>
        <taxon>Basidiomycota</taxon>
        <taxon>Agaricomycotina</taxon>
        <taxon>Agaricomycetes</taxon>
        <taxon>Cantharellales</taxon>
        <taxon>Ceratobasidiaceae</taxon>
        <taxon>Rhizoctonia</taxon>
        <taxon>Rhizoctonia solani AG-1</taxon>
    </lineage>
</organism>
<name>A0A0B7F808_THACB</name>
<dbReference type="AlphaFoldDB" id="A0A0B7F808"/>
<dbReference type="EMBL" id="LN679249">
    <property type="protein sequence ID" value="CEL54181.1"/>
    <property type="molecule type" value="Genomic_DNA"/>
</dbReference>
<keyword evidence="2" id="KW-1185">Reference proteome</keyword>
<evidence type="ECO:0000313" key="2">
    <source>
        <dbReference type="Proteomes" id="UP000059188"/>
    </source>
</evidence>
<protein>
    <submittedName>
        <fullName evidence="1">Uncharacterized protein</fullName>
    </submittedName>
</protein>
<dbReference type="Proteomes" id="UP000059188">
    <property type="component" value="Unassembled WGS sequence"/>
</dbReference>
<accession>A0A0B7F808</accession>
<sequence>MGVLRPPAHIARDRRRALRHTLASSSFHLFIPHLGLSLPLLGVSSLGGAAPVAPRLGVPPLPLPSYRPPVPVVSLLDFIDYARSRPKAK</sequence>
<evidence type="ECO:0000313" key="1">
    <source>
        <dbReference type="EMBL" id="CEL54181.1"/>
    </source>
</evidence>
<gene>
    <name evidence="1" type="ORF">RSOLAG1IB_11579</name>
</gene>
<proteinExistence type="predicted"/>
<reference evidence="1 2" key="1">
    <citation type="submission" date="2014-11" db="EMBL/GenBank/DDBJ databases">
        <authorList>
            <person name="Wibberg Daniel"/>
        </authorList>
    </citation>
    <scope>NUCLEOTIDE SEQUENCE [LARGE SCALE GENOMIC DNA]</scope>
    <source>
        <strain evidence="1">Rhizoctonia solani AG1-IB 7/3/14</strain>
    </source>
</reference>